<dbReference type="AlphaFoldDB" id="A0A2T0B997"/>
<name>A0A2T0B997_9CLOT</name>
<evidence type="ECO:0000313" key="2">
    <source>
        <dbReference type="Proteomes" id="UP000239471"/>
    </source>
</evidence>
<gene>
    <name evidence="1" type="ORF">CLVI_30300</name>
</gene>
<dbReference type="Pfam" id="PF08859">
    <property type="entry name" value="DGC"/>
    <property type="match status" value="1"/>
</dbReference>
<sequence>MDKKFGCACGSVEGETKKVEIQKPKDNWYLPYMDKKKKGIEVEEKKSPVVVFYCAGASNVGQSTMLSSVKAANEVGYDKTALLCLASISAGLANITNGAKNAKGIVAVDGCPMSCSMKTLEKAGFNPEEHIIISKDLNVPKNFDLNSSTDLEMIKDAVVEKINKVYDK</sequence>
<dbReference type="RefSeq" id="WP_106060921.1">
    <property type="nucleotide sequence ID" value="NZ_PVXQ01000045.1"/>
</dbReference>
<organism evidence="1 2">
    <name type="scientific">Clostridium vincentii</name>
    <dbReference type="NCBI Taxonomy" id="52704"/>
    <lineage>
        <taxon>Bacteria</taxon>
        <taxon>Bacillati</taxon>
        <taxon>Bacillota</taxon>
        <taxon>Clostridia</taxon>
        <taxon>Eubacteriales</taxon>
        <taxon>Clostridiaceae</taxon>
        <taxon>Clostridium</taxon>
    </lineage>
</organism>
<evidence type="ECO:0000313" key="1">
    <source>
        <dbReference type="EMBL" id="PRR80454.1"/>
    </source>
</evidence>
<dbReference type="EMBL" id="PVXQ01000045">
    <property type="protein sequence ID" value="PRR80454.1"/>
    <property type="molecule type" value="Genomic_DNA"/>
</dbReference>
<dbReference type="InterPro" id="IPR014958">
    <property type="entry name" value="DGC"/>
</dbReference>
<reference evidence="1 2" key="1">
    <citation type="submission" date="2018-03" db="EMBL/GenBank/DDBJ databases">
        <title>Genome sequence of Clostridium vincentii DSM 10228.</title>
        <authorList>
            <person name="Poehlein A."/>
            <person name="Daniel R."/>
        </authorList>
    </citation>
    <scope>NUCLEOTIDE SEQUENCE [LARGE SCALE GENOMIC DNA]</scope>
    <source>
        <strain evidence="1 2">DSM 10228</strain>
    </source>
</reference>
<proteinExistence type="predicted"/>
<dbReference type="Proteomes" id="UP000239471">
    <property type="component" value="Unassembled WGS sequence"/>
</dbReference>
<dbReference type="OrthoDB" id="1723957at2"/>
<accession>A0A2T0B997</accession>
<protein>
    <submittedName>
        <fullName evidence="1">DGC domain protein</fullName>
    </submittedName>
</protein>
<keyword evidence="2" id="KW-1185">Reference proteome</keyword>
<comment type="caution">
    <text evidence="1">The sequence shown here is derived from an EMBL/GenBank/DDBJ whole genome shotgun (WGS) entry which is preliminary data.</text>
</comment>